<dbReference type="EC" id="1.6.5.9" evidence="2"/>
<evidence type="ECO:0000256" key="6">
    <source>
        <dbReference type="ARBA" id="ARBA00023002"/>
    </source>
</evidence>
<comment type="caution">
    <text evidence="13">The sequence shown here is derived from an EMBL/GenBank/DDBJ whole genome shotgun (WGS) entry which is preliminary data.</text>
</comment>
<feature type="region of interest" description="Disordered" evidence="9">
    <location>
        <begin position="422"/>
        <end position="456"/>
    </location>
</feature>
<accession>A0A7W5Z1H8</accession>
<comment type="similarity">
    <text evidence="1">Belongs to the NADH dehydrogenase family.</text>
</comment>
<dbReference type="Proteomes" id="UP000537592">
    <property type="component" value="Unassembled WGS sequence"/>
</dbReference>
<dbReference type="InterPro" id="IPR036188">
    <property type="entry name" value="FAD/NAD-bd_sf"/>
</dbReference>
<evidence type="ECO:0000256" key="2">
    <source>
        <dbReference type="ARBA" id="ARBA00012637"/>
    </source>
</evidence>
<dbReference type="PRINTS" id="PR00368">
    <property type="entry name" value="FADPNR"/>
</dbReference>
<dbReference type="InterPro" id="IPR023753">
    <property type="entry name" value="FAD/NAD-binding_dom"/>
</dbReference>
<proteinExistence type="inferred from homology"/>
<name>A0A7W5Z1H8_9HYPH</name>
<evidence type="ECO:0000259" key="11">
    <source>
        <dbReference type="Pfam" id="PF07992"/>
    </source>
</evidence>
<dbReference type="PANTHER" id="PTHR43706">
    <property type="entry name" value="NADH DEHYDROGENASE"/>
    <property type="match status" value="1"/>
</dbReference>
<dbReference type="InterPro" id="IPR045024">
    <property type="entry name" value="NDH-2"/>
</dbReference>
<evidence type="ECO:0000256" key="1">
    <source>
        <dbReference type="ARBA" id="ARBA00005272"/>
    </source>
</evidence>
<dbReference type="Pfam" id="PF07992">
    <property type="entry name" value="Pyr_redox_2"/>
    <property type="match status" value="1"/>
</dbReference>
<keyword evidence="7" id="KW-0520">NAD</keyword>
<dbReference type="Pfam" id="PF22366">
    <property type="entry name" value="NDH2_C"/>
    <property type="match status" value="1"/>
</dbReference>
<dbReference type="PANTHER" id="PTHR43706:SF47">
    <property type="entry name" value="EXTERNAL NADH-UBIQUINONE OXIDOREDUCTASE 1, MITOCHONDRIAL-RELATED"/>
    <property type="match status" value="1"/>
</dbReference>
<evidence type="ECO:0000256" key="5">
    <source>
        <dbReference type="ARBA" id="ARBA00022946"/>
    </source>
</evidence>
<dbReference type="AlphaFoldDB" id="A0A7W5Z1H8"/>
<keyword evidence="10" id="KW-0472">Membrane</keyword>
<evidence type="ECO:0000256" key="10">
    <source>
        <dbReference type="SAM" id="Phobius"/>
    </source>
</evidence>
<reference evidence="13 14" key="1">
    <citation type="submission" date="2020-08" db="EMBL/GenBank/DDBJ databases">
        <title>Genomic Encyclopedia of Type Strains, Phase IV (KMG-IV): sequencing the most valuable type-strain genomes for metagenomic binning, comparative biology and taxonomic classification.</title>
        <authorList>
            <person name="Goeker M."/>
        </authorList>
    </citation>
    <scope>NUCLEOTIDE SEQUENCE [LARGE SCALE GENOMIC DNA]</scope>
    <source>
        <strain evidence="13 14">DSM 28760</strain>
    </source>
</reference>
<evidence type="ECO:0000256" key="8">
    <source>
        <dbReference type="ARBA" id="ARBA00047599"/>
    </source>
</evidence>
<dbReference type="RefSeq" id="WP_210281492.1">
    <property type="nucleotide sequence ID" value="NZ_JACICC010000001.1"/>
</dbReference>
<gene>
    <name evidence="13" type="ORF">FHS81_000370</name>
</gene>
<feature type="compositionally biased region" description="Pro residues" evidence="9">
    <location>
        <begin position="430"/>
        <end position="456"/>
    </location>
</feature>
<keyword evidence="6 13" id="KW-0560">Oxidoreductase</keyword>
<keyword evidence="4" id="KW-0274">FAD</keyword>
<dbReference type="GO" id="GO:0050136">
    <property type="term" value="F:NADH dehydrogenase (quinone) (non-electrogenic) activity"/>
    <property type="evidence" value="ECO:0007669"/>
    <property type="project" value="UniProtKB-EC"/>
</dbReference>
<dbReference type="PRINTS" id="PR00411">
    <property type="entry name" value="PNDRDTASEI"/>
</dbReference>
<evidence type="ECO:0000313" key="13">
    <source>
        <dbReference type="EMBL" id="MBB3808316.1"/>
    </source>
</evidence>
<dbReference type="InterPro" id="IPR054585">
    <property type="entry name" value="NDH2-like_C"/>
</dbReference>
<feature type="domain" description="FAD/NAD(P)-binding" evidence="11">
    <location>
        <begin position="12"/>
        <end position="329"/>
    </location>
</feature>
<keyword evidence="14" id="KW-1185">Reference proteome</keyword>
<dbReference type="EMBL" id="JACICC010000001">
    <property type="protein sequence ID" value="MBB3808316.1"/>
    <property type="molecule type" value="Genomic_DNA"/>
</dbReference>
<protein>
    <recommendedName>
        <fullName evidence="2">NADH:ubiquinone reductase (non-electrogenic)</fullName>
        <ecNumber evidence="2">1.6.5.9</ecNumber>
    </recommendedName>
</protein>
<keyword evidence="3" id="KW-0285">Flavoprotein</keyword>
<evidence type="ECO:0000259" key="12">
    <source>
        <dbReference type="Pfam" id="PF22366"/>
    </source>
</evidence>
<evidence type="ECO:0000256" key="3">
    <source>
        <dbReference type="ARBA" id="ARBA00022630"/>
    </source>
</evidence>
<sequence length="456" mass="48805">MPASEVISDRHHVVVVGAGFGGLEVVHRLRHAPVRITMLDRRNHHLFQPLLYQVATASLTTSEIAWPIRGLLRARPEVTTLLASVAGVDKDARQVVLDDGSTVPYDTLVLATGARHAYFGHDDWEPFAPGLKGLEDATTLRRRILLAFEKAERETDPARRAALLNFVIIGAGPTGVELAGAIAELARVTMVKDFRNIDTRQARVVLIEAGPRVLPAFTEDLSEYAKKALENLGVEVSVGHPVTDCNAEGVTYGGNTLEASTIIWAAGVQASPAAQWVGASADRAGRAQVEPDLTVPGHPEIFVIGDTASVVGADGKPVPGIAPAAKQQGQYVAETISRRLEGKASAGPFRYHHQGNLATIGKRLAVIDFGKIKLRGALAWWIWGIAHIYFLIGVRNRLNVAISWLWIYLRAQSGSRLITQGSAAIAPQRPSAPPAPAPASPAPEPLPPPPLPPSAQ</sequence>
<keyword evidence="10" id="KW-1133">Transmembrane helix</keyword>
<dbReference type="SUPFAM" id="SSF51905">
    <property type="entry name" value="FAD/NAD(P)-binding domain"/>
    <property type="match status" value="1"/>
</dbReference>
<feature type="transmembrane region" description="Helical" evidence="10">
    <location>
        <begin position="377"/>
        <end position="394"/>
    </location>
</feature>
<dbReference type="Gene3D" id="3.50.50.100">
    <property type="match status" value="1"/>
</dbReference>
<evidence type="ECO:0000256" key="9">
    <source>
        <dbReference type="SAM" id="MobiDB-lite"/>
    </source>
</evidence>
<evidence type="ECO:0000313" key="14">
    <source>
        <dbReference type="Proteomes" id="UP000537592"/>
    </source>
</evidence>
<keyword evidence="10" id="KW-0812">Transmembrane</keyword>
<keyword evidence="5" id="KW-0809">Transit peptide</keyword>
<evidence type="ECO:0000256" key="4">
    <source>
        <dbReference type="ARBA" id="ARBA00022827"/>
    </source>
</evidence>
<evidence type="ECO:0000256" key="7">
    <source>
        <dbReference type="ARBA" id="ARBA00023027"/>
    </source>
</evidence>
<comment type="catalytic activity">
    <reaction evidence="8">
        <text>a quinone + NADH + H(+) = a quinol + NAD(+)</text>
        <dbReference type="Rhea" id="RHEA:46160"/>
        <dbReference type="ChEBI" id="CHEBI:15378"/>
        <dbReference type="ChEBI" id="CHEBI:24646"/>
        <dbReference type="ChEBI" id="CHEBI:57540"/>
        <dbReference type="ChEBI" id="CHEBI:57945"/>
        <dbReference type="ChEBI" id="CHEBI:132124"/>
        <dbReference type="EC" id="1.6.5.9"/>
    </reaction>
</comment>
<organism evidence="13 14">
    <name type="scientific">Pseudochelatococcus contaminans</name>
    <dbReference type="NCBI Taxonomy" id="1538103"/>
    <lineage>
        <taxon>Bacteria</taxon>
        <taxon>Pseudomonadati</taxon>
        <taxon>Pseudomonadota</taxon>
        <taxon>Alphaproteobacteria</taxon>
        <taxon>Hyphomicrobiales</taxon>
        <taxon>Chelatococcaceae</taxon>
        <taxon>Pseudochelatococcus</taxon>
    </lineage>
</organism>
<feature type="domain" description="External alternative NADH-ubiquinone oxidoreductase-like C-terminal" evidence="12">
    <location>
        <begin position="353"/>
        <end position="406"/>
    </location>
</feature>